<name>A0A919RBA5_9ACTN</name>
<evidence type="ECO:0000313" key="2">
    <source>
        <dbReference type="Proteomes" id="UP000655287"/>
    </source>
</evidence>
<protein>
    <recommendedName>
        <fullName evidence="3">HTH-like domain-containing protein</fullName>
    </recommendedName>
</protein>
<gene>
    <name evidence="1" type="ORF">Sru01_68230</name>
</gene>
<keyword evidence="2" id="KW-1185">Reference proteome</keyword>
<evidence type="ECO:0000313" key="1">
    <source>
        <dbReference type="EMBL" id="GII81841.1"/>
    </source>
</evidence>
<dbReference type="AlphaFoldDB" id="A0A919RBA5"/>
<comment type="caution">
    <text evidence="1">The sequence shown here is derived from an EMBL/GenBank/DDBJ whole genome shotgun (WGS) entry which is preliminary data.</text>
</comment>
<accession>A0A919RBA5</accession>
<sequence length="89" mass="9272">MIDGMRVPIPAPEAGYGPEVSSYHGGVAGRPVARCTVARLMKAAGLKGVSRSATPGTTRPGKAAEMRPDLVKRAFNAAAPNRLWVADIT</sequence>
<organism evidence="1 2">
    <name type="scientific">Sphaerisporangium rufum</name>
    <dbReference type="NCBI Taxonomy" id="1381558"/>
    <lineage>
        <taxon>Bacteria</taxon>
        <taxon>Bacillati</taxon>
        <taxon>Actinomycetota</taxon>
        <taxon>Actinomycetes</taxon>
        <taxon>Streptosporangiales</taxon>
        <taxon>Streptosporangiaceae</taxon>
        <taxon>Sphaerisporangium</taxon>
    </lineage>
</organism>
<dbReference type="Proteomes" id="UP000655287">
    <property type="component" value="Unassembled WGS sequence"/>
</dbReference>
<reference evidence="1" key="1">
    <citation type="submission" date="2021-01" db="EMBL/GenBank/DDBJ databases">
        <title>Whole genome shotgun sequence of Sphaerisporangium rufum NBRC 109079.</title>
        <authorList>
            <person name="Komaki H."/>
            <person name="Tamura T."/>
        </authorList>
    </citation>
    <scope>NUCLEOTIDE SEQUENCE</scope>
    <source>
        <strain evidence="1">NBRC 109079</strain>
    </source>
</reference>
<evidence type="ECO:0008006" key="3">
    <source>
        <dbReference type="Google" id="ProtNLM"/>
    </source>
</evidence>
<dbReference type="EMBL" id="BOOU01000113">
    <property type="protein sequence ID" value="GII81841.1"/>
    <property type="molecule type" value="Genomic_DNA"/>
</dbReference>
<proteinExistence type="predicted"/>